<dbReference type="Proteomes" id="UP000655420">
    <property type="component" value="Unassembled WGS sequence"/>
</dbReference>
<comment type="caution">
    <text evidence="2">The sequence shown here is derived from an EMBL/GenBank/DDBJ whole genome shotgun (WGS) entry which is preliminary data.</text>
</comment>
<dbReference type="AlphaFoldDB" id="A0A8J7M919"/>
<protein>
    <submittedName>
        <fullName evidence="2">GNAT family N-acetyltransferase</fullName>
    </submittedName>
</protein>
<evidence type="ECO:0000259" key="1">
    <source>
        <dbReference type="Pfam" id="PF13480"/>
    </source>
</evidence>
<name>A0A8J7M919_9RHOB</name>
<dbReference type="InterPro" id="IPR038740">
    <property type="entry name" value="BioF2-like_GNAT_dom"/>
</dbReference>
<dbReference type="Pfam" id="PF13480">
    <property type="entry name" value="Acetyltransf_6"/>
    <property type="match status" value="1"/>
</dbReference>
<organism evidence="2 3">
    <name type="scientific">Thermohalobaculum xanthum</name>
    <dbReference type="NCBI Taxonomy" id="2753746"/>
    <lineage>
        <taxon>Bacteria</taxon>
        <taxon>Pseudomonadati</taxon>
        <taxon>Pseudomonadota</taxon>
        <taxon>Alphaproteobacteria</taxon>
        <taxon>Rhodobacterales</taxon>
        <taxon>Paracoccaceae</taxon>
        <taxon>Thermohalobaculum</taxon>
    </lineage>
</organism>
<keyword evidence="3" id="KW-1185">Reference proteome</keyword>
<reference evidence="2" key="1">
    <citation type="submission" date="2020-12" db="EMBL/GenBank/DDBJ databases">
        <title>Bacterial taxonomy.</title>
        <authorList>
            <person name="Pan X."/>
        </authorList>
    </citation>
    <scope>NUCLEOTIDE SEQUENCE</scope>
    <source>
        <strain evidence="2">M0105</strain>
    </source>
</reference>
<dbReference type="InterPro" id="IPR016181">
    <property type="entry name" value="Acyl_CoA_acyltransferase"/>
</dbReference>
<gene>
    <name evidence="2" type="ORF">H0I76_17085</name>
</gene>
<accession>A0A8J7M919</accession>
<proteinExistence type="predicted"/>
<dbReference type="RefSeq" id="WP_200612733.1">
    <property type="nucleotide sequence ID" value="NZ_JAEHHL010000012.1"/>
</dbReference>
<evidence type="ECO:0000313" key="3">
    <source>
        <dbReference type="Proteomes" id="UP000655420"/>
    </source>
</evidence>
<dbReference type="Gene3D" id="3.40.630.30">
    <property type="match status" value="1"/>
</dbReference>
<sequence>MSSEYVGSVEVNVLRTTGEVEQAREEWEAISSSSSGPTPHPWSDHGYFIERLARQPGFVRPHVLMLREGDARGLLPARIVEERVPWRVGGRRAMSSRARVLRVANGGLIGLTSQASAEAAVAALLAALSQGDADLVYLHELNEASALAAAARAAPGLSRDPCPRTAPSYTIDLPGTYEEFFRSRSANTRKAINRARNLTSRHLAEPIYVRYDSVDGLDRVMADCEAIAAGTYQREIGVGFHDDPQTRDFVEWALRRGWLHVHVLYDGARPVAFSHMLRYRGTLHLRDTGFDTDYANCRPGTALLANMIEEACASFVSERVDYGAMDADYKRQFSNERIGLVSMYLFSPSLRGQAMRAKRAATGAADRLARSVLGAELGRKLSRRIKALRR</sequence>
<dbReference type="EMBL" id="JAEHHL010000012">
    <property type="protein sequence ID" value="MBK0400916.1"/>
    <property type="molecule type" value="Genomic_DNA"/>
</dbReference>
<evidence type="ECO:0000313" key="2">
    <source>
        <dbReference type="EMBL" id="MBK0400916.1"/>
    </source>
</evidence>
<feature type="domain" description="BioF2-like acetyltransferase" evidence="1">
    <location>
        <begin position="187"/>
        <end position="331"/>
    </location>
</feature>
<dbReference type="SUPFAM" id="SSF55729">
    <property type="entry name" value="Acyl-CoA N-acyltransferases (Nat)"/>
    <property type="match status" value="1"/>
</dbReference>